<evidence type="ECO:0000313" key="2">
    <source>
        <dbReference type="Proteomes" id="UP000184386"/>
    </source>
</evidence>
<sequence length="56" mass="6499">MTGLGLCGKMSGRNFAEVRNGNIRRRAMNRICKKEVLINDGKQRRNRDFWCLSAKQ</sequence>
<dbReference type="Proteomes" id="UP000184386">
    <property type="component" value="Unassembled WGS sequence"/>
</dbReference>
<reference evidence="1 2" key="1">
    <citation type="submission" date="2016-11" db="EMBL/GenBank/DDBJ databases">
        <authorList>
            <person name="Jaros S."/>
            <person name="Januszkiewicz K."/>
            <person name="Wedrychowicz H."/>
        </authorList>
    </citation>
    <scope>NUCLEOTIDE SEQUENCE [LARGE SCALE GENOMIC DNA]</scope>
    <source>
        <strain evidence="1 2">DSM 15929</strain>
    </source>
</reference>
<dbReference type="STRING" id="1121322.SAMN02745136_02291"/>
<name>A0A1M6RUC3_9FIRM</name>
<dbReference type="AlphaFoldDB" id="A0A1M6RUC3"/>
<protein>
    <submittedName>
        <fullName evidence="1">Uncharacterized protein</fullName>
    </submittedName>
</protein>
<organism evidence="1 2">
    <name type="scientific">Anaerocolumna jejuensis DSM 15929</name>
    <dbReference type="NCBI Taxonomy" id="1121322"/>
    <lineage>
        <taxon>Bacteria</taxon>
        <taxon>Bacillati</taxon>
        <taxon>Bacillota</taxon>
        <taxon>Clostridia</taxon>
        <taxon>Lachnospirales</taxon>
        <taxon>Lachnospiraceae</taxon>
        <taxon>Anaerocolumna</taxon>
    </lineage>
</organism>
<dbReference type="EMBL" id="FRAC01000011">
    <property type="protein sequence ID" value="SHK35887.1"/>
    <property type="molecule type" value="Genomic_DNA"/>
</dbReference>
<evidence type="ECO:0000313" key="1">
    <source>
        <dbReference type="EMBL" id="SHK35887.1"/>
    </source>
</evidence>
<accession>A0A1M6RUC3</accession>
<keyword evidence="2" id="KW-1185">Reference proteome</keyword>
<gene>
    <name evidence="1" type="ORF">SAMN02745136_02291</name>
</gene>
<proteinExistence type="predicted"/>